<dbReference type="PANTHER" id="PTHR10277:SF9">
    <property type="entry name" value="2-ISOPROPYLMALATE SYNTHASE 1, CHLOROPLASTIC-RELATED"/>
    <property type="match status" value="1"/>
</dbReference>
<dbReference type="Gene3D" id="3.20.20.70">
    <property type="entry name" value="Aldolase class I"/>
    <property type="match status" value="1"/>
</dbReference>
<sequence>MVISTSKIHMQYKLKKSEEDVMRIVRDMLAYTRSLGVQDIELIAEDAGRADRRFLYQLVEEAIKGGATTVDFADTVGYKFPHEWAGFFQEARESIPGIDNVVLATHCHDDLGLATANTLAAVHAGARQVEVTINGIGERAGNASLEEVVMAIKCRGNDLLGGIYTGINTKHIFTTCKRVEELSGLPIQPNKSIVGRNAFVHASGIHQDGVLKHRGTYEIISPEDIGRPRPSNDGIVLGKLSGRHALQTKLSELGYELDDEKFKYVFWRFKALAEKKKDLCDSDIKSLLLEEKVAKASAKEAHQVHT</sequence>
<dbReference type="GO" id="GO:0003852">
    <property type="term" value="F:2-isopropylmalate synthase activity"/>
    <property type="evidence" value="ECO:0007669"/>
    <property type="project" value="UniProtKB-EC"/>
</dbReference>
<dbReference type="EC" id="2.3.3.13" evidence="2"/>
<keyword evidence="5" id="KW-0808">Transferase</keyword>
<evidence type="ECO:0000256" key="3">
    <source>
        <dbReference type="ARBA" id="ARBA00022430"/>
    </source>
</evidence>
<evidence type="ECO:0000256" key="6">
    <source>
        <dbReference type="ARBA" id="ARBA00023304"/>
    </source>
</evidence>
<evidence type="ECO:0000313" key="8">
    <source>
        <dbReference type="EMBL" id="UZU57555.1"/>
    </source>
</evidence>
<organism evidence="8">
    <name type="scientific">Selenicereus undatus</name>
    <name type="common">Pitahaya</name>
    <name type="synonym">Hylocereus undatus</name>
    <dbReference type="NCBI Taxonomy" id="176265"/>
    <lineage>
        <taxon>Eukaryota</taxon>
        <taxon>Viridiplantae</taxon>
        <taxon>Streptophyta</taxon>
        <taxon>Embryophyta</taxon>
        <taxon>Tracheophyta</taxon>
        <taxon>Spermatophyta</taxon>
        <taxon>Magnoliopsida</taxon>
        <taxon>eudicotyledons</taxon>
        <taxon>Gunneridae</taxon>
        <taxon>Pentapetalae</taxon>
        <taxon>Caryophyllales</taxon>
        <taxon>Cactineae</taxon>
        <taxon>Cactaceae</taxon>
        <taxon>Cactoideae</taxon>
        <taxon>Hylocereeae</taxon>
        <taxon>Selenicereus</taxon>
    </lineage>
</organism>
<dbReference type="PROSITE" id="PS50991">
    <property type="entry name" value="PYR_CT"/>
    <property type="match status" value="1"/>
</dbReference>
<keyword evidence="3" id="KW-0432">Leucine biosynthesis</keyword>
<proteinExistence type="evidence at transcript level"/>
<dbReference type="InterPro" id="IPR013785">
    <property type="entry name" value="Aldolase_TIM"/>
</dbReference>
<keyword evidence="4" id="KW-0028">Amino-acid biosynthesis</keyword>
<dbReference type="Gene3D" id="1.10.238.260">
    <property type="match status" value="1"/>
</dbReference>
<name>A0A9E8GEH5_SELUD</name>
<comment type="pathway">
    <text evidence="1">Amino-acid biosynthesis; L-leucine biosynthesis; L-leucine from 3-methyl-2-oxobutanoate: step 1/4.</text>
</comment>
<reference evidence="8" key="2">
    <citation type="submission" date="2022-02" db="EMBL/GenBank/DDBJ databases">
        <authorList>
            <person name="Chen J."/>
            <person name="Yuan Y."/>
            <person name="Xie F."/>
            <person name="Zhang Z."/>
            <person name="Chen J."/>
            <person name="Zhang R."/>
            <person name="Zhao J."/>
            <person name="Hu G."/>
            <person name="Qin Y."/>
        </authorList>
    </citation>
    <scope>NUCLEOTIDE SEQUENCE</scope>
    <source>
        <tissue evidence="8">Pulps</tissue>
    </source>
</reference>
<dbReference type="FunFam" id="1.10.238.260:FF:000001">
    <property type="entry name" value="2-isopropylmalate synthase"/>
    <property type="match status" value="1"/>
</dbReference>
<dbReference type="SUPFAM" id="SSF51569">
    <property type="entry name" value="Aldolase"/>
    <property type="match status" value="1"/>
</dbReference>
<evidence type="ECO:0000256" key="2">
    <source>
        <dbReference type="ARBA" id="ARBA00012973"/>
    </source>
</evidence>
<evidence type="ECO:0000256" key="4">
    <source>
        <dbReference type="ARBA" id="ARBA00022605"/>
    </source>
</evidence>
<dbReference type="GO" id="GO:0009098">
    <property type="term" value="P:L-leucine biosynthetic process"/>
    <property type="evidence" value="ECO:0007669"/>
    <property type="project" value="UniProtKB-KW"/>
</dbReference>
<dbReference type="GO" id="GO:0016829">
    <property type="term" value="F:lyase activity"/>
    <property type="evidence" value="ECO:0007669"/>
    <property type="project" value="UniProtKB-KW"/>
</dbReference>
<dbReference type="Pfam" id="PF22617">
    <property type="entry name" value="HCS_D2"/>
    <property type="match status" value="1"/>
</dbReference>
<dbReference type="AlphaFoldDB" id="A0A9E8GEH5"/>
<feature type="domain" description="Pyruvate carboxyltransferase" evidence="7">
    <location>
        <begin position="1"/>
        <end position="173"/>
    </location>
</feature>
<evidence type="ECO:0000256" key="1">
    <source>
        <dbReference type="ARBA" id="ARBA00004689"/>
    </source>
</evidence>
<dbReference type="PROSITE" id="PS00816">
    <property type="entry name" value="AIPM_HOMOCIT_SYNTH_2"/>
    <property type="match status" value="1"/>
</dbReference>
<keyword evidence="6" id="KW-0100">Branched-chain amino acid biosynthesis</keyword>
<dbReference type="Pfam" id="PF00682">
    <property type="entry name" value="HMGL-like"/>
    <property type="match status" value="1"/>
</dbReference>
<accession>A0A9E8GEH5</accession>
<keyword evidence="8" id="KW-0456">Lyase</keyword>
<gene>
    <name evidence="8" type="primary">IPMS3</name>
</gene>
<dbReference type="InterPro" id="IPR050073">
    <property type="entry name" value="2-IPM_HCS-like"/>
</dbReference>
<dbReference type="EMBL" id="OM505031">
    <property type="protein sequence ID" value="UZU57555.1"/>
    <property type="molecule type" value="mRNA"/>
</dbReference>
<evidence type="ECO:0000256" key="5">
    <source>
        <dbReference type="ARBA" id="ARBA00022679"/>
    </source>
</evidence>
<dbReference type="GO" id="GO:0009507">
    <property type="term" value="C:chloroplast"/>
    <property type="evidence" value="ECO:0007669"/>
    <property type="project" value="TreeGrafter"/>
</dbReference>
<dbReference type="InterPro" id="IPR002034">
    <property type="entry name" value="AIPM/Hcit_synth_CS"/>
</dbReference>
<evidence type="ECO:0000259" key="7">
    <source>
        <dbReference type="PROSITE" id="PS50991"/>
    </source>
</evidence>
<protein>
    <recommendedName>
        <fullName evidence="2">2-isopropylmalate synthase</fullName>
        <ecNumber evidence="2">2.3.3.13</ecNumber>
    </recommendedName>
</protein>
<dbReference type="InterPro" id="IPR054691">
    <property type="entry name" value="LeuA/HCS_post-cat"/>
</dbReference>
<dbReference type="InterPro" id="IPR000891">
    <property type="entry name" value="PYR_CT"/>
</dbReference>
<reference evidence="8" key="1">
    <citation type="journal article" date="2022" name="Horticulturae">
        <title>Metabolic Profiling of Organic Acids Reveals the Involvement of HuIPMS2 in Citramalic Acid Synthesis in Pitaya.</title>
        <authorList>
            <person name="Chen J."/>
            <person name="Yuan Y."/>
            <person name="Xie F."/>
            <person name="Zhang Z."/>
            <person name="Chen J."/>
            <person name="Zhang R."/>
            <person name="Zhao J."/>
            <person name="Hu G."/>
            <person name="Qin Y."/>
        </authorList>
    </citation>
    <scope>NUCLEOTIDE SEQUENCE</scope>
    <source>
        <tissue evidence="8">Pulps</tissue>
    </source>
</reference>
<dbReference type="PANTHER" id="PTHR10277">
    <property type="entry name" value="HOMOCITRATE SYNTHASE-RELATED"/>
    <property type="match status" value="1"/>
</dbReference>